<accession>A0A6J5LHA8</accession>
<protein>
    <recommendedName>
        <fullName evidence="2">Collagen triple helix repeat</fullName>
    </recommendedName>
</protein>
<reference evidence="1" key="1">
    <citation type="submission" date="2020-04" db="EMBL/GenBank/DDBJ databases">
        <authorList>
            <person name="Chiriac C."/>
            <person name="Salcher M."/>
            <person name="Ghai R."/>
            <person name="Kavagutti S V."/>
        </authorList>
    </citation>
    <scope>NUCLEOTIDE SEQUENCE</scope>
</reference>
<gene>
    <name evidence="1" type="ORF">UFOVP261_46</name>
</gene>
<proteinExistence type="predicted"/>
<organism evidence="1">
    <name type="scientific">uncultured Caudovirales phage</name>
    <dbReference type="NCBI Taxonomy" id="2100421"/>
    <lineage>
        <taxon>Viruses</taxon>
        <taxon>Duplodnaviria</taxon>
        <taxon>Heunggongvirae</taxon>
        <taxon>Uroviricota</taxon>
        <taxon>Caudoviricetes</taxon>
        <taxon>Peduoviridae</taxon>
        <taxon>Maltschvirus</taxon>
        <taxon>Maltschvirus maltsch</taxon>
    </lineage>
</organism>
<evidence type="ECO:0000313" key="1">
    <source>
        <dbReference type="EMBL" id="CAB4132653.1"/>
    </source>
</evidence>
<dbReference type="EMBL" id="LR796262">
    <property type="protein sequence ID" value="CAB4132653.1"/>
    <property type="molecule type" value="Genomic_DNA"/>
</dbReference>
<name>A0A6J5LHA8_9CAUD</name>
<sequence>MLVLDTTTKTITVAMSGAPATTNPSFVTAYSDDNGTTFVEGSSDGQLNGTTQVTMVAAPAASTRRLIKSIFIENNDTAPVTIIVTLNNSGTLRNIQKVTLAVGDNWSTDGVTDSNGNFKQLGASGFSGYSGYSGFSGISGFSGTNGTNGTSGFSGYSGISGYSGFSGSGVSGYSGFSGISGYSGTIGTTTGTGAVVLQTNPSITNPTVTNYVETLYSANTSTAIAVALTNGTVQLLTLTANTTISMPSVGAGKSFIIMLKQDATGSRTVAWSTVVWAGGTAPTVTSTASKMDIYSFFSDGTNWYGVTVGQSY</sequence>
<evidence type="ECO:0008006" key="2">
    <source>
        <dbReference type="Google" id="ProtNLM"/>
    </source>
</evidence>